<proteinExistence type="predicted"/>
<accession>A0AAV3QS28</accession>
<protein>
    <recommendedName>
        <fullName evidence="3">Polyprotein</fullName>
    </recommendedName>
</protein>
<dbReference type="AlphaFoldDB" id="A0AAV3QS28"/>
<dbReference type="CDD" id="cd09272">
    <property type="entry name" value="RNase_HI_RT_Ty1"/>
    <property type="match status" value="1"/>
</dbReference>
<dbReference type="EMBL" id="BAABME010005733">
    <property type="protein sequence ID" value="GAA0166463.1"/>
    <property type="molecule type" value="Genomic_DNA"/>
</dbReference>
<dbReference type="PANTHER" id="PTHR11439">
    <property type="entry name" value="GAG-POL-RELATED RETROTRANSPOSON"/>
    <property type="match status" value="1"/>
</dbReference>
<gene>
    <name evidence="1" type="ORF">LIER_21611</name>
</gene>
<evidence type="ECO:0000313" key="2">
    <source>
        <dbReference type="Proteomes" id="UP001454036"/>
    </source>
</evidence>
<reference evidence="1 2" key="1">
    <citation type="submission" date="2024-01" db="EMBL/GenBank/DDBJ databases">
        <title>The complete chloroplast genome sequence of Lithospermum erythrorhizon: insights into the phylogenetic relationship among Boraginaceae species and the maternal lineages of purple gromwells.</title>
        <authorList>
            <person name="Okada T."/>
            <person name="Watanabe K."/>
        </authorList>
    </citation>
    <scope>NUCLEOTIDE SEQUENCE [LARGE SCALE GENOMIC DNA]</scope>
</reference>
<comment type="caution">
    <text evidence="1">The sequence shown here is derived from an EMBL/GenBank/DDBJ whole genome shotgun (WGS) entry which is preliminary data.</text>
</comment>
<dbReference type="PANTHER" id="PTHR11439:SF517">
    <property type="entry name" value="CYSTEINE-RICH RLK (RECEPTOR-LIKE PROTEIN KINASE) 8"/>
    <property type="match status" value="1"/>
</dbReference>
<sequence length="217" mass="24797">MFDCKPVGTPMATRLKMDQDHGGKVVDDTHYKQIVGSLMYLTNTRPDIMHATCSISRYMSNPTELHMQAAKRILRSNCLGSKKQPIVTPSTTEAEFVAATACACQLLWMKRILKALKHEERKCTEIRCDNNSTIKLSRNPVMHGRCKHIDMRSHFLRDLVKEGTIILSYCRSEDLVADVMTKALKVDAFLKQRQALGMHDHKEVMLESKHFQHEGRV</sequence>
<evidence type="ECO:0000313" key="1">
    <source>
        <dbReference type="EMBL" id="GAA0166463.1"/>
    </source>
</evidence>
<organism evidence="1 2">
    <name type="scientific">Lithospermum erythrorhizon</name>
    <name type="common">Purple gromwell</name>
    <name type="synonym">Lithospermum officinale var. erythrorhizon</name>
    <dbReference type="NCBI Taxonomy" id="34254"/>
    <lineage>
        <taxon>Eukaryota</taxon>
        <taxon>Viridiplantae</taxon>
        <taxon>Streptophyta</taxon>
        <taxon>Embryophyta</taxon>
        <taxon>Tracheophyta</taxon>
        <taxon>Spermatophyta</taxon>
        <taxon>Magnoliopsida</taxon>
        <taxon>eudicotyledons</taxon>
        <taxon>Gunneridae</taxon>
        <taxon>Pentapetalae</taxon>
        <taxon>asterids</taxon>
        <taxon>lamiids</taxon>
        <taxon>Boraginales</taxon>
        <taxon>Boraginaceae</taxon>
        <taxon>Boraginoideae</taxon>
        <taxon>Lithospermeae</taxon>
        <taxon>Lithospermum</taxon>
    </lineage>
</organism>
<keyword evidence="2" id="KW-1185">Reference proteome</keyword>
<dbReference type="Proteomes" id="UP001454036">
    <property type="component" value="Unassembled WGS sequence"/>
</dbReference>
<name>A0AAV3QS28_LITER</name>
<evidence type="ECO:0008006" key="3">
    <source>
        <dbReference type="Google" id="ProtNLM"/>
    </source>
</evidence>